<dbReference type="Gene3D" id="3.30.70.3290">
    <property type="match status" value="1"/>
</dbReference>
<dbReference type="CDD" id="cd00833">
    <property type="entry name" value="PKS"/>
    <property type="match status" value="1"/>
</dbReference>
<dbReference type="InterPro" id="IPR016035">
    <property type="entry name" value="Acyl_Trfase/lysoPLipase"/>
</dbReference>
<evidence type="ECO:0000313" key="12">
    <source>
        <dbReference type="Proteomes" id="UP000267900"/>
    </source>
</evidence>
<dbReference type="PROSITE" id="PS52004">
    <property type="entry name" value="KS3_2"/>
    <property type="match status" value="1"/>
</dbReference>
<dbReference type="Pfam" id="PF00550">
    <property type="entry name" value="PP-binding"/>
    <property type="match status" value="1"/>
</dbReference>
<dbReference type="SUPFAM" id="SSF101173">
    <property type="entry name" value="Docking domain B of the erythromycin polyketide synthase (DEBS)"/>
    <property type="match status" value="1"/>
</dbReference>
<dbReference type="Gene3D" id="3.40.366.10">
    <property type="entry name" value="Malonyl-Coenzyme A Acyl Carrier Protein, domain 2"/>
    <property type="match status" value="1"/>
</dbReference>
<dbReference type="SMART" id="SM00823">
    <property type="entry name" value="PKS_PP"/>
    <property type="match status" value="1"/>
</dbReference>
<protein>
    <submittedName>
        <fullName evidence="11">SDR family NAD(P)-dependent oxidoreductase</fullName>
    </submittedName>
</protein>
<dbReference type="GO" id="GO:0031177">
    <property type="term" value="F:phosphopantetheine binding"/>
    <property type="evidence" value="ECO:0007669"/>
    <property type="project" value="InterPro"/>
</dbReference>
<reference evidence="11 12" key="1">
    <citation type="submission" date="2018-12" db="EMBL/GenBank/DDBJ databases">
        <title>The whole draft genome of Streptomyce luteoverticillatus CGMCC 15060.</title>
        <authorList>
            <person name="Feng Z."/>
            <person name="Chen G."/>
            <person name="Zhang J."/>
            <person name="Zhu H."/>
            <person name="Yu X."/>
            <person name="Zhang W."/>
            <person name="Zhang X."/>
        </authorList>
    </citation>
    <scope>NUCLEOTIDE SEQUENCE [LARGE SCALE GENOMIC DNA]</scope>
    <source>
        <strain evidence="11 12">CGMCC 15060</strain>
    </source>
</reference>
<keyword evidence="6" id="KW-0511">Multifunctional enzyme</keyword>
<dbReference type="PROSITE" id="PS50075">
    <property type="entry name" value="CARRIER"/>
    <property type="match status" value="1"/>
</dbReference>
<dbReference type="Pfam" id="PF00698">
    <property type="entry name" value="Acyl_transf_1"/>
    <property type="match status" value="1"/>
</dbReference>
<dbReference type="Pfam" id="PF16197">
    <property type="entry name" value="KAsynt_C_assoc"/>
    <property type="match status" value="1"/>
</dbReference>
<dbReference type="SUPFAM" id="SSF52151">
    <property type="entry name" value="FabD/lysophospholipase-like"/>
    <property type="match status" value="1"/>
</dbReference>
<keyword evidence="2" id="KW-0596">Phosphopantetheine</keyword>
<dbReference type="OrthoDB" id="9778690at2"/>
<evidence type="ECO:0000256" key="6">
    <source>
        <dbReference type="ARBA" id="ARBA00023268"/>
    </source>
</evidence>
<evidence type="ECO:0000256" key="7">
    <source>
        <dbReference type="ARBA" id="ARBA00023315"/>
    </source>
</evidence>
<dbReference type="RefSeq" id="WP_126913155.1">
    <property type="nucleotide sequence ID" value="NZ_CP034587.1"/>
</dbReference>
<dbReference type="PANTHER" id="PTHR43775:SF51">
    <property type="entry name" value="INACTIVE PHENOLPHTHIOCEROL SYNTHESIS POLYKETIDE SYNTHASE TYPE I PKS1-RELATED"/>
    <property type="match status" value="1"/>
</dbReference>
<keyword evidence="12" id="KW-1185">Reference proteome</keyword>
<dbReference type="Gene3D" id="1.10.1200.10">
    <property type="entry name" value="ACP-like"/>
    <property type="match status" value="1"/>
</dbReference>
<gene>
    <name evidence="11" type="ORF">EKH77_04595</name>
</gene>
<dbReference type="Pfam" id="PF00109">
    <property type="entry name" value="ketoacyl-synt"/>
    <property type="match status" value="1"/>
</dbReference>
<dbReference type="InterPro" id="IPR032821">
    <property type="entry name" value="PKS_assoc"/>
</dbReference>
<dbReference type="PROSITE" id="PS00606">
    <property type="entry name" value="KS3_1"/>
    <property type="match status" value="1"/>
</dbReference>
<dbReference type="FunFam" id="3.40.366.10:FF:000002">
    <property type="entry name" value="Probable polyketide synthase 2"/>
    <property type="match status" value="1"/>
</dbReference>
<evidence type="ECO:0000259" key="9">
    <source>
        <dbReference type="PROSITE" id="PS50075"/>
    </source>
</evidence>
<keyword evidence="4" id="KW-0808">Transferase</keyword>
<dbReference type="SMART" id="SM00822">
    <property type="entry name" value="PKS_KR"/>
    <property type="match status" value="1"/>
</dbReference>
<dbReference type="InterPro" id="IPR036736">
    <property type="entry name" value="ACP-like_sf"/>
</dbReference>
<keyword evidence="7" id="KW-0012">Acyltransferase</keyword>
<dbReference type="Pfam" id="PF02801">
    <property type="entry name" value="Ketoacyl-synt_C"/>
    <property type="match status" value="1"/>
</dbReference>
<evidence type="ECO:0000259" key="10">
    <source>
        <dbReference type="PROSITE" id="PS52004"/>
    </source>
</evidence>
<dbReference type="SUPFAM" id="SSF53901">
    <property type="entry name" value="Thiolase-like"/>
    <property type="match status" value="1"/>
</dbReference>
<dbReference type="SUPFAM" id="SSF47336">
    <property type="entry name" value="ACP-like"/>
    <property type="match status" value="1"/>
</dbReference>
<evidence type="ECO:0000313" key="11">
    <source>
        <dbReference type="EMBL" id="AZQ70590.1"/>
    </source>
</evidence>
<feature type="domain" description="Carrier" evidence="9">
    <location>
        <begin position="1414"/>
        <end position="1489"/>
    </location>
</feature>
<evidence type="ECO:0000256" key="3">
    <source>
        <dbReference type="ARBA" id="ARBA00022553"/>
    </source>
</evidence>
<evidence type="ECO:0000256" key="1">
    <source>
        <dbReference type="ARBA" id="ARBA00001957"/>
    </source>
</evidence>
<dbReference type="InterPro" id="IPR020806">
    <property type="entry name" value="PKS_PP-bd"/>
</dbReference>
<dbReference type="PANTHER" id="PTHR43775">
    <property type="entry name" value="FATTY ACID SYNTHASE"/>
    <property type="match status" value="1"/>
</dbReference>
<feature type="domain" description="Ketosynthase family 3 (KS3)" evidence="10">
    <location>
        <begin position="35"/>
        <end position="461"/>
    </location>
</feature>
<dbReference type="SMART" id="SM00827">
    <property type="entry name" value="PKS_AT"/>
    <property type="match status" value="1"/>
</dbReference>
<dbReference type="InterPro" id="IPR016039">
    <property type="entry name" value="Thiolase-like"/>
</dbReference>
<comment type="cofactor">
    <cofactor evidence="1">
        <name>pantetheine 4'-phosphate</name>
        <dbReference type="ChEBI" id="CHEBI:47942"/>
    </cofactor>
</comment>
<dbReference type="EMBL" id="CP034587">
    <property type="protein sequence ID" value="AZQ70590.1"/>
    <property type="molecule type" value="Genomic_DNA"/>
</dbReference>
<dbReference type="InterPro" id="IPR018201">
    <property type="entry name" value="Ketoacyl_synth_AS"/>
</dbReference>
<dbReference type="Gene3D" id="3.40.47.10">
    <property type="match status" value="1"/>
</dbReference>
<dbReference type="InterPro" id="IPR050091">
    <property type="entry name" value="PKS_NRPS_Biosynth_Enz"/>
</dbReference>
<evidence type="ECO:0000256" key="8">
    <source>
        <dbReference type="SAM" id="MobiDB-lite"/>
    </source>
</evidence>
<dbReference type="InterPro" id="IPR057326">
    <property type="entry name" value="KR_dom"/>
</dbReference>
<dbReference type="InterPro" id="IPR006162">
    <property type="entry name" value="Ppantetheine_attach_site"/>
</dbReference>
<dbReference type="InterPro" id="IPR015083">
    <property type="entry name" value="NorB/c/GfsB-D-like_docking"/>
</dbReference>
<proteinExistence type="predicted"/>
<dbReference type="InterPro" id="IPR036299">
    <property type="entry name" value="Polyketide_synth_docking_sf"/>
</dbReference>
<evidence type="ECO:0000256" key="2">
    <source>
        <dbReference type="ARBA" id="ARBA00022450"/>
    </source>
</evidence>
<dbReference type="Gene3D" id="6.10.40.10">
    <property type="match status" value="1"/>
</dbReference>
<dbReference type="InterPro" id="IPR001227">
    <property type="entry name" value="Ac_transferase_dom_sf"/>
</dbReference>
<dbReference type="GO" id="GO:0006633">
    <property type="term" value="P:fatty acid biosynthetic process"/>
    <property type="evidence" value="ECO:0007669"/>
    <property type="project" value="InterPro"/>
</dbReference>
<dbReference type="InterPro" id="IPR014043">
    <property type="entry name" value="Acyl_transferase_dom"/>
</dbReference>
<organism evidence="11 12">
    <name type="scientific">Streptomyces luteoverticillatus</name>
    <name type="common">Streptoverticillium luteoverticillatus</name>
    <dbReference type="NCBI Taxonomy" id="66425"/>
    <lineage>
        <taxon>Bacteria</taxon>
        <taxon>Bacillati</taxon>
        <taxon>Actinomycetota</taxon>
        <taxon>Actinomycetes</taxon>
        <taxon>Kitasatosporales</taxon>
        <taxon>Streptomycetaceae</taxon>
        <taxon>Streptomyces</taxon>
    </lineage>
</organism>
<dbReference type="Gene3D" id="3.40.50.720">
    <property type="entry name" value="NAD(P)-binding Rossmann-like Domain"/>
    <property type="match status" value="1"/>
</dbReference>
<dbReference type="SUPFAM" id="SSF51735">
    <property type="entry name" value="NAD(P)-binding Rossmann-fold domains"/>
    <property type="match status" value="2"/>
</dbReference>
<dbReference type="GO" id="GO:0004312">
    <property type="term" value="F:fatty acid synthase activity"/>
    <property type="evidence" value="ECO:0007669"/>
    <property type="project" value="TreeGrafter"/>
</dbReference>
<sequence length="1591" mass="166725">MTNATEQKLRDYLKRTTTELHRTTERLKDIERRQHEPIAIVGMGCRFPGGVTSPEGLWDLVASGTDAISPFPVDRGWDVAGLYDPDPDAAGRTYTREGGFLHDAGDFDAGFFGISPREALAMDPQQRLLLETSWEALERAGIDPHTLRGSRTGVYVGAWNGGYTDEVRHPSAELEAQLLTGGVVSFTSGRISYVLGLEGPAATVDTACSSSLTALHLAVRALRQGECDLALAGGATVMATPGVFVRFARQRGVAADGRCKAFADSADGFGPGEGVGVLAVERLSDALRNGRRVLAVVRGSAVNQDGASNGLTAPSGRAQARLIRQALDDARLTGDAVDAVEAHGTGTRLGDPIEAQALLATYGKGRTADRPLWLGSLKSNIGHAQAAAGVGGVIKMVMAMQHGELPRTLHAEQPSTEIDWSAGAVALLNEPVTWPRGERPRRAGISSFGVSGTNAHVILEEAPEPTAADEPESVRALSPVPVVLSGRDGGALRDQARQLTDRVAAASVLDLGYSTAVARSAFEHRAVVLAEDSAALRAGLEAVVAGEPSADVVSGVAASAGGKTVFVFPGQGTQWAGMAVPLLDESPVFAEAMARCEAALAGLVDWKLTDILDDENALRRVDIVQPACFAIMVSLAELWKSMGLQPDAVIGHSQGEIAAAVVSGALSLEDGARIVTLRAQIIGRELAGHGGMAAIAQTPTEAETRLAKWDGRLEIAVINGPNSTVIAGDPHALTELVTTCEAEGIRARTIAVDYASHSTHVETIQNELIQALNGIRPQPSTIPFYSTVDGATIDTTTLNADYWYRNLRQTVRFHDTVELLQADGYTLFIESSAHPVLTPTLPDAVVATGTLRRNEGNLRRFLTSTAEAFTHGAPIQWPATFGETGAHHTDLPTYPFQRRHYWLMPDRDGEGRRYHVAWKKLSFTGSAHLTGRWLLISPTGHDTDLTQTLTTHGATVTHLTIDPTTTDRTTLITLLTEANATTCTGIVSLLGTDERPHPVRPGVDCATVSTMLLAQALADVTRGAEPDAEPKLWTVTRGAVAVSPSERPSTAGAQVWGLGRCAALELPTLWGGLVDLPGGDAQAGGRVEQQLIQALSGAGGEDQVALRPSGAYGRRLLPAPAGSTPSTGYAPRGTVLVSGGTGALGGHLARWLARNGAEHLVLVGRRGRDTPLVAELTAEIEALGAAVTVAACDVADREALRELLASLPADRPLTAVFHAAGIPHSAALTDTAPETLARVLSAKVTGARHLHELTRDRELDAFVLYASGAGVWGSGEQSAYGAANAALDALAEQRRAEGLPATSVAWGLWDGGGMGQEGAAFLGSLGLRPMAPEVALAALQETLDRDETCATVVDADWSRFAPAFTAFRPSPLITELPGVRTTGGPAVRPEPADTPAEQGVVARLRQVPAAERREVLLDLVRRHAAAVLGHPGPEHIDPDGGFRALGFSSVTAVELAGKLGVAVGRKLPATFAFDHPNARAAAGRLAELLDVRADGPGDADGTADGDPREAGIRRALRTVPLARLRDAGLLDGLLELAGLRPESAAPDAMGPVGTTGSVSAAGSMDELNELNEVDELDAEALVNLVLGNPGS</sequence>
<keyword evidence="5" id="KW-0045">Antibiotic biosynthesis</keyword>
<dbReference type="Pfam" id="PF08990">
    <property type="entry name" value="Docking"/>
    <property type="match status" value="1"/>
</dbReference>
<evidence type="ECO:0000256" key="4">
    <source>
        <dbReference type="ARBA" id="ARBA00022679"/>
    </source>
</evidence>
<dbReference type="GO" id="GO:0004315">
    <property type="term" value="F:3-oxoacyl-[acyl-carrier-protein] synthase activity"/>
    <property type="evidence" value="ECO:0007669"/>
    <property type="project" value="InterPro"/>
</dbReference>
<dbReference type="Proteomes" id="UP000267900">
    <property type="component" value="Chromosome"/>
</dbReference>
<dbReference type="InterPro" id="IPR020841">
    <property type="entry name" value="PKS_Beta-ketoAc_synthase_dom"/>
</dbReference>
<dbReference type="InterPro" id="IPR013968">
    <property type="entry name" value="PKS_KR"/>
</dbReference>
<accession>A0A3Q9FX14</accession>
<dbReference type="SUPFAM" id="SSF55048">
    <property type="entry name" value="Probable ACP-binding domain of malonyl-CoA ACP transacylase"/>
    <property type="match status" value="1"/>
</dbReference>
<evidence type="ECO:0000256" key="5">
    <source>
        <dbReference type="ARBA" id="ARBA00023194"/>
    </source>
</evidence>
<dbReference type="PROSITE" id="PS00012">
    <property type="entry name" value="PHOSPHOPANTETHEINE"/>
    <property type="match status" value="1"/>
</dbReference>
<dbReference type="CDD" id="cd08952">
    <property type="entry name" value="KR_1_SDR_x"/>
    <property type="match status" value="1"/>
</dbReference>
<dbReference type="GO" id="GO:0033068">
    <property type="term" value="P:macrolide biosynthetic process"/>
    <property type="evidence" value="ECO:0007669"/>
    <property type="project" value="UniProtKB-ARBA"/>
</dbReference>
<name>A0A3Q9FX14_STRLT</name>
<dbReference type="InterPro" id="IPR016036">
    <property type="entry name" value="Malonyl_transacylase_ACP-bd"/>
</dbReference>
<dbReference type="InterPro" id="IPR014031">
    <property type="entry name" value="Ketoacyl_synth_C"/>
</dbReference>
<dbReference type="InterPro" id="IPR009081">
    <property type="entry name" value="PP-bd_ACP"/>
</dbReference>
<dbReference type="SMART" id="SM00825">
    <property type="entry name" value="PKS_KS"/>
    <property type="match status" value="1"/>
</dbReference>
<dbReference type="InterPro" id="IPR036291">
    <property type="entry name" value="NAD(P)-bd_dom_sf"/>
</dbReference>
<dbReference type="InterPro" id="IPR014030">
    <property type="entry name" value="Ketoacyl_synth_N"/>
</dbReference>
<feature type="region of interest" description="Disordered" evidence="8">
    <location>
        <begin position="1377"/>
        <end position="1397"/>
    </location>
</feature>
<dbReference type="Pfam" id="PF08659">
    <property type="entry name" value="KR"/>
    <property type="match status" value="1"/>
</dbReference>
<dbReference type="FunFam" id="3.40.47.10:FF:000019">
    <property type="entry name" value="Polyketide synthase type I"/>
    <property type="match status" value="1"/>
</dbReference>
<keyword evidence="3" id="KW-0597">Phosphoprotein</keyword>